<dbReference type="AlphaFoldDB" id="A0A0U0ZW05"/>
<proteinExistence type="predicted"/>
<name>A0A0U0ZW05_9MYCO</name>
<evidence type="ECO:0000313" key="2">
    <source>
        <dbReference type="EMBL" id="CPV70213.1"/>
    </source>
</evidence>
<reference evidence="1 3" key="1">
    <citation type="submission" date="2015-03" db="EMBL/GenBank/DDBJ databases">
        <authorList>
            <consortium name="Pathogen Informatics"/>
            <person name="Murphy D."/>
        </authorList>
    </citation>
    <scope>NUCLEOTIDE SEQUENCE [LARGE SCALE GENOMIC DNA]</scope>
    <source>
        <strain evidence="1 3">PAP036</strain>
    </source>
</reference>
<accession>A0A0U0ZW05</accession>
<evidence type="ECO:0000313" key="3">
    <source>
        <dbReference type="Proteomes" id="UP000038487"/>
    </source>
</evidence>
<dbReference type="Proteomes" id="UP000045782">
    <property type="component" value="Unassembled WGS sequence"/>
</dbReference>
<dbReference type="RefSeq" id="WP_005102476.1">
    <property type="nucleotide sequence ID" value="NZ_CP014951.1"/>
</dbReference>
<organism evidence="2 4">
    <name type="scientific">Mycobacteroides abscessus</name>
    <dbReference type="NCBI Taxonomy" id="36809"/>
    <lineage>
        <taxon>Bacteria</taxon>
        <taxon>Bacillati</taxon>
        <taxon>Actinomycetota</taxon>
        <taxon>Actinomycetes</taxon>
        <taxon>Mycobacteriales</taxon>
        <taxon>Mycobacteriaceae</taxon>
        <taxon>Mycobacteroides</taxon>
    </lineage>
</organism>
<dbReference type="Proteomes" id="UP000038487">
    <property type="component" value="Unassembled WGS sequence"/>
</dbReference>
<sequence>MVDEARYKKLLGSHIGFVERSAKLYDAGYEDEALRLATSMRVILHDTGNSTSLLTHLELTATSMRATARKRNDVLDYVGFEIDLASPEPITAKPRLDAKLIDMPLIRWWKEEVVLECHPSGTAPETGDTSDFSGSYTRRQIVLAVANKDGGAHVDAILPEHYKVLKAGQYGMGLTGNLTFDGPAPFPQGTTLYPSNGTYALIRQFAYELTSTCREFQWPIVRSSRHVAGPNTHRIVVGK</sequence>
<dbReference type="EMBL" id="CSUW01000009">
    <property type="protein sequence ID" value="CPT52711.1"/>
    <property type="molecule type" value="Genomic_DNA"/>
</dbReference>
<evidence type="ECO:0000313" key="1">
    <source>
        <dbReference type="EMBL" id="CPT52711.1"/>
    </source>
</evidence>
<reference evidence="2 4" key="2">
    <citation type="submission" date="2015-03" db="EMBL/GenBank/DDBJ databases">
        <authorList>
            <person name="Murphy D."/>
        </authorList>
    </citation>
    <scope>NUCLEOTIDE SEQUENCE [LARGE SCALE GENOMIC DNA]</scope>
    <source>
        <strain evidence="2 4">PAP088</strain>
    </source>
</reference>
<gene>
    <name evidence="1" type="ORF">ERS075527_03934</name>
    <name evidence="2" type="ORF">ERS075579_04739</name>
</gene>
<protein>
    <submittedName>
        <fullName evidence="2">Uncharacterized protein</fullName>
    </submittedName>
</protein>
<evidence type="ECO:0000313" key="4">
    <source>
        <dbReference type="Proteomes" id="UP000045782"/>
    </source>
</evidence>
<dbReference type="EMBL" id="CSWP01000012">
    <property type="protein sequence ID" value="CPV70213.1"/>
    <property type="molecule type" value="Genomic_DNA"/>
</dbReference>